<name>A0A931D0R6_9PSED</name>
<organism evidence="1 2">
    <name type="scientific">Pseudomonas chaetocerotis</name>
    <dbReference type="NCBI Taxonomy" id="2758695"/>
    <lineage>
        <taxon>Bacteria</taxon>
        <taxon>Pseudomonadati</taxon>
        <taxon>Pseudomonadota</taxon>
        <taxon>Gammaproteobacteria</taxon>
        <taxon>Pseudomonadales</taxon>
        <taxon>Pseudomonadaceae</taxon>
        <taxon>Pseudomonas</taxon>
    </lineage>
</organism>
<gene>
    <name evidence="1" type="ORF">H3221_10210</name>
</gene>
<dbReference type="PROSITE" id="PS51257">
    <property type="entry name" value="PROKAR_LIPOPROTEIN"/>
    <property type="match status" value="1"/>
</dbReference>
<dbReference type="AlphaFoldDB" id="A0A931D0R6"/>
<accession>A0A931D0R6</accession>
<keyword evidence="2" id="KW-1185">Reference proteome</keyword>
<dbReference type="Proteomes" id="UP000596932">
    <property type="component" value="Unassembled WGS sequence"/>
</dbReference>
<proteinExistence type="predicted"/>
<dbReference type="EMBL" id="JACFYX010000008">
    <property type="protein sequence ID" value="MBG0835484.1"/>
    <property type="molecule type" value="Genomic_DNA"/>
</dbReference>
<sequence length="49" mass="5586">MRHLVELVLIVWWVHGVAVAQGFWMTVGCVCLPPMAFVVSMMEVIKWAN</sequence>
<dbReference type="RefSeq" id="WP_196474957.1">
    <property type="nucleotide sequence ID" value="NZ_JACFYX020000007.1"/>
</dbReference>
<evidence type="ECO:0000313" key="1">
    <source>
        <dbReference type="EMBL" id="MBG0835484.1"/>
    </source>
</evidence>
<reference evidence="1" key="1">
    <citation type="submission" date="2020-07" db="EMBL/GenBank/DDBJ databases">
        <title>Pseudomonas chaetoceroseae sp. nov., a new member of the Pseudomonas oleovorans group isolated from a culture of Chaetoceros calcitrans.</title>
        <authorList>
            <person name="Girard L."/>
            <person name="Lood C."/>
            <person name="De Mot R."/>
            <person name="Baudart J."/>
        </authorList>
    </citation>
    <scope>NUCLEOTIDE SEQUENCE</scope>
    <source>
        <strain evidence="1">536</strain>
    </source>
</reference>
<comment type="caution">
    <text evidence="1">The sequence shown here is derived from an EMBL/GenBank/DDBJ whole genome shotgun (WGS) entry which is preliminary data.</text>
</comment>
<protein>
    <submittedName>
        <fullName evidence="1">Uncharacterized protein</fullName>
    </submittedName>
</protein>
<evidence type="ECO:0000313" key="2">
    <source>
        <dbReference type="Proteomes" id="UP000596932"/>
    </source>
</evidence>